<evidence type="ECO:0000313" key="3">
    <source>
        <dbReference type="EMBL" id="DAD41741.1"/>
    </source>
</evidence>
<dbReference type="Pfam" id="PF13837">
    <property type="entry name" value="Myb_DNA-bind_4"/>
    <property type="match status" value="1"/>
</dbReference>
<dbReference type="Proteomes" id="UP000607653">
    <property type="component" value="Unassembled WGS sequence"/>
</dbReference>
<dbReference type="InterPro" id="IPR058943">
    <property type="entry name" value="GT-1/4_C"/>
</dbReference>
<evidence type="ECO:0000259" key="1">
    <source>
        <dbReference type="Pfam" id="PF13837"/>
    </source>
</evidence>
<dbReference type="Pfam" id="PF26214">
    <property type="entry name" value="Ubiquitin_GT-1"/>
    <property type="match status" value="1"/>
</dbReference>
<dbReference type="InterPro" id="IPR044822">
    <property type="entry name" value="Myb_DNA-bind_4"/>
</dbReference>
<proteinExistence type="predicted"/>
<evidence type="ECO:0008006" key="5">
    <source>
        <dbReference type="Google" id="ProtNLM"/>
    </source>
</evidence>
<reference evidence="3 4" key="1">
    <citation type="journal article" date="2020" name="Mol. Biol. Evol.">
        <title>Distinct Expression and Methylation Patterns for Genes with Different Fates following a Single Whole-Genome Duplication in Flowering Plants.</title>
        <authorList>
            <person name="Shi T."/>
            <person name="Rahmani R.S."/>
            <person name="Gugger P.F."/>
            <person name="Wang M."/>
            <person name="Li H."/>
            <person name="Zhang Y."/>
            <person name="Li Z."/>
            <person name="Wang Q."/>
            <person name="Van de Peer Y."/>
            <person name="Marchal K."/>
            <person name="Chen J."/>
        </authorList>
    </citation>
    <scope>NUCLEOTIDE SEQUENCE [LARGE SCALE GENOMIC DNA]</scope>
    <source>
        <tissue evidence="3">Leaf</tissue>
    </source>
</reference>
<gene>
    <name evidence="3" type="ORF">HUJ06_016064</name>
</gene>
<sequence length="135" mass="15925">MRDRGYRRSPDGCREKWRSLVRKLKNNQHHNHQHSRPPSPFFRDSTFDSYHLNLETLQPIPKGVTIKLYHYDECNGQAISSEDATLYCEDDFHELLTRNGWQSLREVGTYKDVESIQDLRPMASYHSSGIKELNM</sequence>
<organism evidence="3 4">
    <name type="scientific">Nelumbo nucifera</name>
    <name type="common">Sacred lotus</name>
    <dbReference type="NCBI Taxonomy" id="4432"/>
    <lineage>
        <taxon>Eukaryota</taxon>
        <taxon>Viridiplantae</taxon>
        <taxon>Streptophyta</taxon>
        <taxon>Embryophyta</taxon>
        <taxon>Tracheophyta</taxon>
        <taxon>Spermatophyta</taxon>
        <taxon>Magnoliopsida</taxon>
        <taxon>Proteales</taxon>
        <taxon>Nelumbonaceae</taxon>
        <taxon>Nelumbo</taxon>
    </lineage>
</organism>
<feature type="domain" description="Myb/SANT-like DNA-binding" evidence="1">
    <location>
        <begin position="1"/>
        <end position="43"/>
    </location>
</feature>
<evidence type="ECO:0000259" key="2">
    <source>
        <dbReference type="Pfam" id="PF26214"/>
    </source>
</evidence>
<comment type="caution">
    <text evidence="3">The sequence shown here is derived from an EMBL/GenBank/DDBJ whole genome shotgun (WGS) entry which is preliminary data.</text>
</comment>
<keyword evidence="4" id="KW-1185">Reference proteome</keyword>
<feature type="domain" description="GT-1/4-like C-terminal" evidence="2">
    <location>
        <begin position="62"/>
        <end position="126"/>
    </location>
</feature>
<dbReference type="AlphaFoldDB" id="A0A822ZDI1"/>
<accession>A0A822ZDI1</accession>
<protein>
    <recommendedName>
        <fullName evidence="5">Myb-like domain-containing protein</fullName>
    </recommendedName>
</protein>
<evidence type="ECO:0000313" key="4">
    <source>
        <dbReference type="Proteomes" id="UP000607653"/>
    </source>
</evidence>
<name>A0A822ZDI1_NELNU</name>
<dbReference type="EMBL" id="DUZY01000005">
    <property type="protein sequence ID" value="DAD41741.1"/>
    <property type="molecule type" value="Genomic_DNA"/>
</dbReference>